<dbReference type="AlphaFoldDB" id="A0A9N9EIK8"/>
<dbReference type="Proteomes" id="UP000789759">
    <property type="component" value="Unassembled WGS sequence"/>
</dbReference>
<feature type="compositionally biased region" description="Polar residues" evidence="1">
    <location>
        <begin position="247"/>
        <end position="256"/>
    </location>
</feature>
<organism evidence="2 3">
    <name type="scientific">Cetraspora pellucida</name>
    <dbReference type="NCBI Taxonomy" id="1433469"/>
    <lineage>
        <taxon>Eukaryota</taxon>
        <taxon>Fungi</taxon>
        <taxon>Fungi incertae sedis</taxon>
        <taxon>Mucoromycota</taxon>
        <taxon>Glomeromycotina</taxon>
        <taxon>Glomeromycetes</taxon>
        <taxon>Diversisporales</taxon>
        <taxon>Gigasporaceae</taxon>
        <taxon>Cetraspora</taxon>
    </lineage>
</organism>
<dbReference type="SUPFAM" id="SSF54427">
    <property type="entry name" value="NTF2-like"/>
    <property type="match status" value="1"/>
</dbReference>
<accession>A0A9N9EIK8</accession>
<dbReference type="InterPro" id="IPR032710">
    <property type="entry name" value="NTF2-like_dom_sf"/>
</dbReference>
<gene>
    <name evidence="2" type="ORF">CPELLU_LOCUS10797</name>
</gene>
<feature type="compositionally biased region" description="Polar residues" evidence="1">
    <location>
        <begin position="215"/>
        <end position="235"/>
    </location>
</feature>
<feature type="compositionally biased region" description="Polar residues" evidence="1">
    <location>
        <begin position="295"/>
        <end position="307"/>
    </location>
</feature>
<evidence type="ECO:0000313" key="2">
    <source>
        <dbReference type="EMBL" id="CAG8681189.1"/>
    </source>
</evidence>
<reference evidence="2" key="1">
    <citation type="submission" date="2021-06" db="EMBL/GenBank/DDBJ databases">
        <authorList>
            <person name="Kallberg Y."/>
            <person name="Tangrot J."/>
            <person name="Rosling A."/>
        </authorList>
    </citation>
    <scope>NUCLEOTIDE SEQUENCE</scope>
    <source>
        <strain evidence="2">FL966</strain>
    </source>
</reference>
<feature type="compositionally biased region" description="Gly residues" evidence="1">
    <location>
        <begin position="311"/>
        <end position="320"/>
    </location>
</feature>
<proteinExistence type="predicted"/>
<protein>
    <submittedName>
        <fullName evidence="2">23061_t:CDS:1</fullName>
    </submittedName>
</protein>
<dbReference type="Gene3D" id="3.10.450.50">
    <property type="match status" value="1"/>
</dbReference>
<feature type="region of interest" description="Disordered" evidence="1">
    <location>
        <begin position="168"/>
        <end position="320"/>
    </location>
</feature>
<evidence type="ECO:0000313" key="3">
    <source>
        <dbReference type="Proteomes" id="UP000789759"/>
    </source>
</evidence>
<sequence>MSIEQVWNEYKQQRDGDFFTDNASVVFVPTAAGARGNEATRNFLSAAYDTRLLSVKENVLYQTVGQTTIVEESETTVNFVSGEGAWLVPGIDSRYTVDNHVIFPTVTVATFEGGKISSIRVYWDQATVLKQLKLIGDKNTWPVLGERQLDGVKDTSNAILNPFGRVEPIAARMNPNQTSSGRRNVHTSSRVNQPGGTGGKSSIFNSEPDDHVTNRRFNSNKNQSQFSIGDDQTQPNREHTQPHSQKKLNPQSNASQIFIGDDGGEVEGVGSNNFISKRRGYNHPESTAGIIDDGSTGSRNFKTSSRVLKQPGGGSQITFG</sequence>
<dbReference type="OrthoDB" id="5440at2759"/>
<comment type="caution">
    <text evidence="2">The sequence shown here is derived from an EMBL/GenBank/DDBJ whole genome shotgun (WGS) entry which is preliminary data.</text>
</comment>
<evidence type="ECO:0000256" key="1">
    <source>
        <dbReference type="SAM" id="MobiDB-lite"/>
    </source>
</evidence>
<name>A0A9N9EIK8_9GLOM</name>
<keyword evidence="3" id="KW-1185">Reference proteome</keyword>
<dbReference type="EMBL" id="CAJVQA010009107">
    <property type="protein sequence ID" value="CAG8681189.1"/>
    <property type="molecule type" value="Genomic_DNA"/>
</dbReference>
<feature type="compositionally biased region" description="Polar residues" evidence="1">
    <location>
        <begin position="174"/>
        <end position="205"/>
    </location>
</feature>